<evidence type="ECO:0000313" key="1">
    <source>
        <dbReference type="EMBL" id="GAA3208179.1"/>
    </source>
</evidence>
<proteinExistence type="predicted"/>
<keyword evidence="2" id="KW-1185">Reference proteome</keyword>
<dbReference type="Proteomes" id="UP001501237">
    <property type="component" value="Unassembled WGS sequence"/>
</dbReference>
<gene>
    <name evidence="1" type="ORF">GCM10010468_24940</name>
</gene>
<evidence type="ECO:0000313" key="2">
    <source>
        <dbReference type="Proteomes" id="UP001501237"/>
    </source>
</evidence>
<accession>A0ABP6QCT2</accession>
<protein>
    <submittedName>
        <fullName evidence="1">Uncharacterized protein</fullName>
    </submittedName>
</protein>
<sequence>MAVYAFDFGNRYRHLLRLAGVRPGNSRVTVDDETFRVEFGRWGLRTPLVNIASARETGPYRAWRAIGVRLALTDTGLTFGSATRGVCVTFKEPVRGFGPRRNATVTVTVADPAALTAWLNAAITD</sequence>
<name>A0ABP6QCT2_9ACTN</name>
<comment type="caution">
    <text evidence="1">The sequence shown here is derived from an EMBL/GenBank/DDBJ whole genome shotgun (WGS) entry which is preliminary data.</text>
</comment>
<organism evidence="1 2">
    <name type="scientific">Actinocorallia longicatena</name>
    <dbReference type="NCBI Taxonomy" id="111803"/>
    <lineage>
        <taxon>Bacteria</taxon>
        <taxon>Bacillati</taxon>
        <taxon>Actinomycetota</taxon>
        <taxon>Actinomycetes</taxon>
        <taxon>Streptosporangiales</taxon>
        <taxon>Thermomonosporaceae</taxon>
        <taxon>Actinocorallia</taxon>
    </lineage>
</organism>
<dbReference type="EMBL" id="BAAAUV010000005">
    <property type="protein sequence ID" value="GAA3208179.1"/>
    <property type="molecule type" value="Genomic_DNA"/>
</dbReference>
<reference evidence="2" key="1">
    <citation type="journal article" date="2019" name="Int. J. Syst. Evol. Microbiol.">
        <title>The Global Catalogue of Microorganisms (GCM) 10K type strain sequencing project: providing services to taxonomists for standard genome sequencing and annotation.</title>
        <authorList>
            <consortium name="The Broad Institute Genomics Platform"/>
            <consortium name="The Broad Institute Genome Sequencing Center for Infectious Disease"/>
            <person name="Wu L."/>
            <person name="Ma J."/>
        </authorList>
    </citation>
    <scope>NUCLEOTIDE SEQUENCE [LARGE SCALE GENOMIC DNA]</scope>
    <source>
        <strain evidence="2">JCM 9377</strain>
    </source>
</reference>